<comment type="caution">
    <text evidence="2">The sequence shown here is derived from an EMBL/GenBank/DDBJ whole genome shotgun (WGS) entry which is preliminary data.</text>
</comment>
<reference evidence="2 3" key="1">
    <citation type="submission" date="2024-06" db="EMBL/GenBank/DDBJ databases">
        <title>Draft genome sequence of Geodermatophilus badlandi, a novel member of the Geodermatophilaceae isolated from badland sedimentary rocks in the Red desert, Wyoming, USA.</title>
        <authorList>
            <person name="Ben Tekaya S."/>
            <person name="Nouioui I."/>
            <person name="Flores G.M."/>
            <person name="Shaal M.N."/>
            <person name="Bredoire F."/>
            <person name="Basile F."/>
            <person name="Van Diepen L."/>
            <person name="Ward N.L."/>
        </authorList>
    </citation>
    <scope>NUCLEOTIDE SEQUENCE [LARGE SCALE GENOMIC DNA]</scope>
    <source>
        <strain evidence="2 3">WL48A</strain>
    </source>
</reference>
<sequence>MAQVHQGGQQPVNEHQPVPRARPDRPLARPIGQSRVLARLPFRPELSDQLGEHFLGQSGHAAIGDSSGTGQRPGHITSLLRPSRATRPANHARGRKPSFTLARATISERLT</sequence>
<dbReference type="Proteomes" id="UP001560045">
    <property type="component" value="Unassembled WGS sequence"/>
</dbReference>
<feature type="compositionally biased region" description="Polar residues" evidence="1">
    <location>
        <begin position="1"/>
        <end position="13"/>
    </location>
</feature>
<feature type="region of interest" description="Disordered" evidence="1">
    <location>
        <begin position="58"/>
        <end position="111"/>
    </location>
</feature>
<name>A0ABV3XKG2_9ACTN</name>
<dbReference type="EMBL" id="JBFNXQ010000103">
    <property type="protein sequence ID" value="MEX5721065.1"/>
    <property type="molecule type" value="Genomic_DNA"/>
</dbReference>
<accession>A0ABV3XKG2</accession>
<keyword evidence="3" id="KW-1185">Reference proteome</keyword>
<evidence type="ECO:0000313" key="2">
    <source>
        <dbReference type="EMBL" id="MEX5721065.1"/>
    </source>
</evidence>
<protein>
    <submittedName>
        <fullName evidence="2">Uncharacterized protein</fullName>
    </submittedName>
</protein>
<gene>
    <name evidence="2" type="ORF">ABQ292_22155</name>
</gene>
<evidence type="ECO:0000313" key="3">
    <source>
        <dbReference type="Proteomes" id="UP001560045"/>
    </source>
</evidence>
<feature type="region of interest" description="Disordered" evidence="1">
    <location>
        <begin position="1"/>
        <end position="36"/>
    </location>
</feature>
<dbReference type="RefSeq" id="WP_369209882.1">
    <property type="nucleotide sequence ID" value="NZ_JBFNXQ010000103.1"/>
</dbReference>
<organism evidence="2 3">
    <name type="scientific">Geodermatophilus maliterrae</name>
    <dbReference type="NCBI Taxonomy" id="3162531"/>
    <lineage>
        <taxon>Bacteria</taxon>
        <taxon>Bacillati</taxon>
        <taxon>Actinomycetota</taxon>
        <taxon>Actinomycetes</taxon>
        <taxon>Geodermatophilales</taxon>
        <taxon>Geodermatophilaceae</taxon>
        <taxon>Geodermatophilus</taxon>
    </lineage>
</organism>
<proteinExistence type="predicted"/>
<evidence type="ECO:0000256" key="1">
    <source>
        <dbReference type="SAM" id="MobiDB-lite"/>
    </source>
</evidence>